<sequence>MDAIRYSQRSTDVPGSAQDPGVYTSKLSEWARHTTCSQAQEVVKRIQQWRGGDPSSQLDLTHCDLDECPPLPFDLQNVNLSWNPRLSALPQRLPDSLVSLAVMFCNLSALPAQWPPCLEKLIIASNCVAALPENLPDSVRTIGAANNRIEQVPAHLPARLESLGIGTNRIAHVPMGLLSMPNLKELALANNPLTPACIQELRQASALPDYAGPTITIGEIGEYYDASEILPASRAADTVRIVPAHPARAQVNRHLQQGAQYVAWYADSERTIVRPYYRDTTNVSLASALMALNLSDESSEES</sequence>
<dbReference type="Proteomes" id="UP000622890">
    <property type="component" value="Unassembled WGS sequence"/>
</dbReference>
<keyword evidence="2" id="KW-0433">Leucine-rich repeat</keyword>
<dbReference type="RefSeq" id="WP_200591224.1">
    <property type="nucleotide sequence ID" value="NZ_JAEPBG010000002.1"/>
</dbReference>
<organism evidence="4 5">
    <name type="scientific">Noviherbaspirillum pedocola</name>
    <dbReference type="NCBI Taxonomy" id="2801341"/>
    <lineage>
        <taxon>Bacteria</taxon>
        <taxon>Pseudomonadati</taxon>
        <taxon>Pseudomonadota</taxon>
        <taxon>Betaproteobacteria</taxon>
        <taxon>Burkholderiales</taxon>
        <taxon>Oxalobacteraceae</taxon>
        <taxon>Noviherbaspirillum</taxon>
    </lineage>
</organism>
<evidence type="ECO:0000256" key="3">
    <source>
        <dbReference type="ARBA" id="ARBA00022737"/>
    </source>
</evidence>
<dbReference type="PANTHER" id="PTHR47114">
    <property type="match status" value="1"/>
</dbReference>
<dbReference type="SUPFAM" id="SSF52058">
    <property type="entry name" value="L domain-like"/>
    <property type="match status" value="1"/>
</dbReference>
<name>A0A934SSP7_9BURK</name>
<dbReference type="InterPro" id="IPR032675">
    <property type="entry name" value="LRR_dom_sf"/>
</dbReference>
<dbReference type="EMBL" id="JAEPBG010000002">
    <property type="protein sequence ID" value="MBK4734481.1"/>
    <property type="molecule type" value="Genomic_DNA"/>
</dbReference>
<dbReference type="PANTHER" id="PTHR47114:SF2">
    <property type="entry name" value="OLIGODENDROCYTE-MYELIN GLYCOPROTEIN"/>
    <property type="match status" value="1"/>
</dbReference>
<reference evidence="4" key="1">
    <citation type="submission" date="2021-01" db="EMBL/GenBank/DDBJ databases">
        <title>Genome sequence of strain Noviherbaspirillum sp. DKR-6.</title>
        <authorList>
            <person name="Chaudhary D.K."/>
        </authorList>
    </citation>
    <scope>NUCLEOTIDE SEQUENCE</scope>
    <source>
        <strain evidence="4">DKR-6</strain>
    </source>
</reference>
<evidence type="ECO:0000313" key="5">
    <source>
        <dbReference type="Proteomes" id="UP000622890"/>
    </source>
</evidence>
<comment type="caution">
    <text evidence="4">The sequence shown here is derived from an EMBL/GenBank/DDBJ whole genome shotgun (WGS) entry which is preliminary data.</text>
</comment>
<evidence type="ECO:0000256" key="1">
    <source>
        <dbReference type="ARBA" id="ARBA00009868"/>
    </source>
</evidence>
<dbReference type="AlphaFoldDB" id="A0A934SSP7"/>
<gene>
    <name evidence="4" type="ORF">JJB74_07690</name>
</gene>
<proteinExistence type="inferred from homology"/>
<evidence type="ECO:0000256" key="2">
    <source>
        <dbReference type="ARBA" id="ARBA00022614"/>
    </source>
</evidence>
<protein>
    <submittedName>
        <fullName evidence="4">Uncharacterized protein</fullName>
    </submittedName>
</protein>
<comment type="similarity">
    <text evidence="1">Belongs to the LRR-containing bacterial E3 ligase family.</text>
</comment>
<dbReference type="Gene3D" id="3.80.10.10">
    <property type="entry name" value="Ribonuclease Inhibitor"/>
    <property type="match status" value="1"/>
</dbReference>
<accession>A0A934SSP7</accession>
<keyword evidence="5" id="KW-1185">Reference proteome</keyword>
<keyword evidence="3" id="KW-0677">Repeat</keyword>
<evidence type="ECO:0000313" key="4">
    <source>
        <dbReference type="EMBL" id="MBK4734481.1"/>
    </source>
</evidence>
<dbReference type="InterPro" id="IPR051071">
    <property type="entry name" value="LRR-bact_E3_ubiq_ligases"/>
</dbReference>